<evidence type="ECO:0000256" key="2">
    <source>
        <dbReference type="RuleBase" id="RU049442"/>
    </source>
</evidence>
<feature type="compositionally biased region" description="Low complexity" evidence="3">
    <location>
        <begin position="189"/>
        <end position="213"/>
    </location>
</feature>
<reference evidence="5" key="1">
    <citation type="submission" date="2025-08" db="UniProtKB">
        <authorList>
            <consortium name="RefSeq"/>
        </authorList>
    </citation>
    <scope>IDENTIFICATION</scope>
    <source>
        <tissue evidence="5">Tentacle</tissue>
    </source>
</reference>
<dbReference type="InterPro" id="IPR002209">
    <property type="entry name" value="Fibroblast_GF_fam"/>
</dbReference>
<feature type="compositionally biased region" description="Polar residues" evidence="3">
    <location>
        <begin position="250"/>
        <end position="260"/>
    </location>
</feature>
<dbReference type="InterPro" id="IPR008996">
    <property type="entry name" value="IL1/FGF"/>
</dbReference>
<dbReference type="AlphaFoldDB" id="A0A6P8HLQ7"/>
<dbReference type="Gene3D" id="2.80.10.50">
    <property type="match status" value="1"/>
</dbReference>
<dbReference type="InParanoid" id="A0A6P8HLQ7"/>
<gene>
    <name evidence="5" type="primary">LOC116290640</name>
</gene>
<evidence type="ECO:0000256" key="1">
    <source>
        <dbReference type="ARBA" id="ARBA00007936"/>
    </source>
</evidence>
<dbReference type="KEGG" id="aten:116290640"/>
<organism evidence="4 5">
    <name type="scientific">Actinia tenebrosa</name>
    <name type="common">Australian red waratah sea anemone</name>
    <dbReference type="NCBI Taxonomy" id="6105"/>
    <lineage>
        <taxon>Eukaryota</taxon>
        <taxon>Metazoa</taxon>
        <taxon>Cnidaria</taxon>
        <taxon>Anthozoa</taxon>
        <taxon>Hexacorallia</taxon>
        <taxon>Actiniaria</taxon>
        <taxon>Actiniidae</taxon>
        <taxon>Actinia</taxon>
    </lineage>
</organism>
<dbReference type="PRINTS" id="PR00263">
    <property type="entry name" value="HBGFFGF"/>
</dbReference>
<protein>
    <recommendedName>
        <fullName evidence="2">Fibroblast growth factor</fullName>
        <shortName evidence="2">FGF</shortName>
    </recommendedName>
</protein>
<dbReference type="OrthoDB" id="6158176at2759"/>
<dbReference type="GeneID" id="116290640"/>
<dbReference type="CDD" id="cd00058">
    <property type="entry name" value="beta-trefoil_FGF"/>
    <property type="match status" value="1"/>
</dbReference>
<keyword evidence="4" id="KW-1185">Reference proteome</keyword>
<dbReference type="PANTHER" id="PTHR11486">
    <property type="entry name" value="FIBROBLAST GROWTH FACTOR"/>
    <property type="match status" value="1"/>
</dbReference>
<dbReference type="SMART" id="SM00442">
    <property type="entry name" value="FGF"/>
    <property type="match status" value="1"/>
</dbReference>
<dbReference type="RefSeq" id="XP_031553582.1">
    <property type="nucleotide sequence ID" value="XM_031697722.1"/>
</dbReference>
<feature type="compositionally biased region" description="Low complexity" evidence="3">
    <location>
        <begin position="334"/>
        <end position="354"/>
    </location>
</feature>
<feature type="region of interest" description="Disordered" evidence="3">
    <location>
        <begin position="179"/>
        <end position="368"/>
    </location>
</feature>
<dbReference type="Proteomes" id="UP000515163">
    <property type="component" value="Unplaced"/>
</dbReference>
<dbReference type="GO" id="GO:0008083">
    <property type="term" value="F:growth factor activity"/>
    <property type="evidence" value="ECO:0007669"/>
    <property type="project" value="InterPro"/>
</dbReference>
<evidence type="ECO:0000256" key="3">
    <source>
        <dbReference type="SAM" id="MobiDB-lite"/>
    </source>
</evidence>
<feature type="compositionally biased region" description="Polar residues" evidence="3">
    <location>
        <begin position="318"/>
        <end position="329"/>
    </location>
</feature>
<evidence type="ECO:0000313" key="4">
    <source>
        <dbReference type="Proteomes" id="UP000515163"/>
    </source>
</evidence>
<name>A0A6P8HLQ7_ACTTE</name>
<evidence type="ECO:0000313" key="5">
    <source>
        <dbReference type="RefSeq" id="XP_031553582.1"/>
    </source>
</evidence>
<sequence>MAREESKTQPSLHKYMRRRKLLSKSGFYLEIKGSGEVSCTRDESSVYSSLLFLSIGPNFVAIVGEEARRYLAIDEHGKVFTTMTERKECVFREFLGRNFFSLFRTCHSDSKGRGWYLSLDDLGKIRTEKVSYSNEPQLHFLVKVVNEKHHGKLYQTRERRARAPMRHVEDEPVWVRRSACESSHRSRSRSSSPGSKSGRSSSASPASTISGQSEYGSPVGFLYGRPDIRSPVSVSGRSEYGSPLPFPQHSGVTSPVSVSGRSEYGSPLPFPQHSGQTSPVSVSGRSEYGTPIPFPQHSGRVNSPSTLAVHPVYRNPGASMSHQSIQTSPVKDGQPSPGSLSSQSSSSVSSKGSVRFGKIYKDTHTKHL</sequence>
<comment type="similarity">
    <text evidence="1 2">Belongs to the heparin-binding growth factors family.</text>
</comment>
<proteinExistence type="inferred from homology"/>
<dbReference type="Pfam" id="PF00167">
    <property type="entry name" value="FGF"/>
    <property type="match status" value="1"/>
</dbReference>
<feature type="compositionally biased region" description="Polar residues" evidence="3">
    <location>
        <begin position="273"/>
        <end position="284"/>
    </location>
</feature>
<feature type="compositionally biased region" description="Basic and acidic residues" evidence="3">
    <location>
        <begin position="359"/>
        <end position="368"/>
    </location>
</feature>
<dbReference type="InterPro" id="IPR056378">
    <property type="entry name" value="Let-756-like_FGF"/>
</dbReference>
<accession>A0A6P8HLQ7</accession>
<dbReference type="SUPFAM" id="SSF50353">
    <property type="entry name" value="Cytokine"/>
    <property type="match status" value="1"/>
</dbReference>